<accession>A0A2L0UAQ6</accession>
<keyword evidence="3" id="KW-1003">Cell membrane</keyword>
<feature type="transmembrane region" description="Helical" evidence="7">
    <location>
        <begin position="235"/>
        <end position="258"/>
    </location>
</feature>
<dbReference type="InterPro" id="IPR050901">
    <property type="entry name" value="BP-dep_ABC_trans_perm"/>
</dbReference>
<gene>
    <name evidence="10" type="ORF">CVO76_00500</name>
</gene>
<evidence type="ECO:0000313" key="10">
    <source>
        <dbReference type="EMBL" id="AUZ86292.1"/>
    </source>
</evidence>
<dbReference type="Proteomes" id="UP000239187">
    <property type="component" value="Chromosome"/>
</dbReference>
<evidence type="ECO:0000256" key="7">
    <source>
        <dbReference type="RuleBase" id="RU363032"/>
    </source>
</evidence>
<keyword evidence="6 7" id="KW-0472">Membrane</keyword>
<feature type="transmembrane region" description="Helical" evidence="7">
    <location>
        <begin position="149"/>
        <end position="171"/>
    </location>
</feature>
<feature type="domain" description="ABC transmembrane type-1" evidence="9">
    <location>
        <begin position="111"/>
        <end position="303"/>
    </location>
</feature>
<evidence type="ECO:0000256" key="3">
    <source>
        <dbReference type="ARBA" id="ARBA00022475"/>
    </source>
</evidence>
<dbReference type="InterPro" id="IPR000515">
    <property type="entry name" value="MetI-like"/>
</dbReference>
<sequence>MSTPAAQTRPDAHGTPAPTSRTAPSPPRRRPTRYAVERRIFAVLRWVVIAGFLLVTLLPFYYMVLLSLKPIESLLRDPASVIVTPAEFTLRAYEQVLTPVSAGGQGFGTFLLNSAFVAISAVILSLIVAVPGAYAVARLPFFGHRQVNALFLAAYLFPAIVMAIPLFVLFTRLGLRGSLVGLVLVYIAQTVPVAIYMLRNYLETVPVSVEEAGLVDGLSRLGVLRRISLPLITPSIMATGLFIFMIAWNEFLFALLFLVEKRESWTVSLGLSQLSGSAEIPTTVLMAGSVVLTLPILIVFFSTERLLTGGLTAGAEKG</sequence>
<feature type="transmembrane region" description="Helical" evidence="7">
    <location>
        <begin position="278"/>
        <end position="301"/>
    </location>
</feature>
<evidence type="ECO:0000256" key="2">
    <source>
        <dbReference type="ARBA" id="ARBA00022448"/>
    </source>
</evidence>
<evidence type="ECO:0000256" key="6">
    <source>
        <dbReference type="ARBA" id="ARBA00023136"/>
    </source>
</evidence>
<evidence type="ECO:0000256" key="8">
    <source>
        <dbReference type="SAM" id="MobiDB-lite"/>
    </source>
</evidence>
<dbReference type="AlphaFoldDB" id="A0A2L0UAQ6"/>
<dbReference type="GO" id="GO:0055085">
    <property type="term" value="P:transmembrane transport"/>
    <property type="evidence" value="ECO:0007669"/>
    <property type="project" value="InterPro"/>
</dbReference>
<evidence type="ECO:0000313" key="11">
    <source>
        <dbReference type="Proteomes" id="UP000239187"/>
    </source>
</evidence>
<dbReference type="SUPFAM" id="SSF161098">
    <property type="entry name" value="MetI-like"/>
    <property type="match status" value="1"/>
</dbReference>
<name>A0A2L0UAQ6_9MICC</name>
<dbReference type="PROSITE" id="PS50928">
    <property type="entry name" value="ABC_TM1"/>
    <property type="match status" value="1"/>
</dbReference>
<organism evidence="10 11">
    <name type="scientific">Arthrobacter agilis</name>
    <dbReference type="NCBI Taxonomy" id="37921"/>
    <lineage>
        <taxon>Bacteria</taxon>
        <taxon>Bacillati</taxon>
        <taxon>Actinomycetota</taxon>
        <taxon>Actinomycetes</taxon>
        <taxon>Micrococcales</taxon>
        <taxon>Micrococcaceae</taxon>
        <taxon>Arthrobacter</taxon>
    </lineage>
</organism>
<feature type="region of interest" description="Disordered" evidence="8">
    <location>
        <begin position="1"/>
        <end position="31"/>
    </location>
</feature>
<proteinExistence type="inferred from homology"/>
<evidence type="ECO:0000256" key="1">
    <source>
        <dbReference type="ARBA" id="ARBA00004651"/>
    </source>
</evidence>
<feature type="transmembrane region" description="Helical" evidence="7">
    <location>
        <begin position="177"/>
        <end position="198"/>
    </location>
</feature>
<dbReference type="PANTHER" id="PTHR32243:SF18">
    <property type="entry name" value="INNER MEMBRANE ABC TRANSPORTER PERMEASE PROTEIN YCJP"/>
    <property type="match status" value="1"/>
</dbReference>
<evidence type="ECO:0000259" key="9">
    <source>
        <dbReference type="PROSITE" id="PS50928"/>
    </source>
</evidence>
<comment type="similarity">
    <text evidence="7">Belongs to the binding-protein-dependent transport system permease family.</text>
</comment>
<dbReference type="GO" id="GO:0005886">
    <property type="term" value="C:plasma membrane"/>
    <property type="evidence" value="ECO:0007669"/>
    <property type="project" value="UniProtKB-SubCell"/>
</dbReference>
<comment type="subcellular location">
    <subcellularLocation>
        <location evidence="1 7">Cell membrane</location>
        <topology evidence="1 7">Multi-pass membrane protein</topology>
    </subcellularLocation>
</comment>
<dbReference type="Pfam" id="PF00528">
    <property type="entry name" value="BPD_transp_1"/>
    <property type="match status" value="1"/>
</dbReference>
<dbReference type="CDD" id="cd06261">
    <property type="entry name" value="TM_PBP2"/>
    <property type="match status" value="1"/>
</dbReference>
<protein>
    <submittedName>
        <fullName evidence="10">Transporter</fullName>
    </submittedName>
</protein>
<dbReference type="RefSeq" id="WP_208740311.1">
    <property type="nucleotide sequence ID" value="NZ_CP024915.1"/>
</dbReference>
<dbReference type="InterPro" id="IPR035906">
    <property type="entry name" value="MetI-like_sf"/>
</dbReference>
<evidence type="ECO:0000256" key="5">
    <source>
        <dbReference type="ARBA" id="ARBA00022989"/>
    </source>
</evidence>
<reference evidence="10 11" key="1">
    <citation type="submission" date="2017-11" db="EMBL/GenBank/DDBJ databases">
        <title>Draft genome of Arthrobacter agilis strain UMCV2, a plant growth-promoting rhizobacterium and biocontrol capacity of phytopathogenic fungi.</title>
        <authorList>
            <person name="Martinez-Camara R."/>
            <person name="Santoyo G."/>
            <person name="Moreno-Hagelsieb G."/>
            <person name="Valencia-Cantero E."/>
        </authorList>
    </citation>
    <scope>NUCLEOTIDE SEQUENCE [LARGE SCALE GENOMIC DNA]</scope>
    <source>
        <strain evidence="10 11">UMCV2</strain>
    </source>
</reference>
<evidence type="ECO:0000256" key="4">
    <source>
        <dbReference type="ARBA" id="ARBA00022692"/>
    </source>
</evidence>
<dbReference type="Gene3D" id="1.10.3720.10">
    <property type="entry name" value="MetI-like"/>
    <property type="match status" value="1"/>
</dbReference>
<keyword evidence="4 7" id="KW-0812">Transmembrane</keyword>
<keyword evidence="2 7" id="KW-0813">Transport</keyword>
<feature type="transmembrane region" description="Helical" evidence="7">
    <location>
        <begin position="43"/>
        <end position="64"/>
    </location>
</feature>
<dbReference type="EMBL" id="CP024915">
    <property type="protein sequence ID" value="AUZ86292.1"/>
    <property type="molecule type" value="Genomic_DNA"/>
</dbReference>
<dbReference type="PANTHER" id="PTHR32243">
    <property type="entry name" value="MALTOSE TRANSPORT SYSTEM PERMEASE-RELATED"/>
    <property type="match status" value="1"/>
</dbReference>
<feature type="transmembrane region" description="Helical" evidence="7">
    <location>
        <begin position="115"/>
        <end position="137"/>
    </location>
</feature>
<keyword evidence="5 7" id="KW-1133">Transmembrane helix</keyword>